<dbReference type="InterPro" id="IPR013783">
    <property type="entry name" value="Ig-like_fold"/>
</dbReference>
<dbReference type="Proteomes" id="UP000501534">
    <property type="component" value="Chromosome"/>
</dbReference>
<dbReference type="InterPro" id="IPR003961">
    <property type="entry name" value="FN3_dom"/>
</dbReference>
<evidence type="ECO:0000256" key="1">
    <source>
        <dbReference type="ARBA" id="ARBA00022729"/>
    </source>
</evidence>
<keyword evidence="5" id="KW-1185">Reference proteome</keyword>
<dbReference type="InterPro" id="IPR011050">
    <property type="entry name" value="Pectin_lyase_fold/virulence"/>
</dbReference>
<feature type="signal peptide" evidence="2">
    <location>
        <begin position="1"/>
        <end position="24"/>
    </location>
</feature>
<feature type="domain" description="Fibronectin type-III" evidence="3">
    <location>
        <begin position="798"/>
        <end position="885"/>
    </location>
</feature>
<dbReference type="PROSITE" id="PS50853">
    <property type="entry name" value="FN3"/>
    <property type="match status" value="1"/>
</dbReference>
<dbReference type="InterPro" id="IPR036116">
    <property type="entry name" value="FN3_sf"/>
</dbReference>
<evidence type="ECO:0000313" key="5">
    <source>
        <dbReference type="Proteomes" id="UP000501534"/>
    </source>
</evidence>
<evidence type="ECO:0000313" key="4">
    <source>
        <dbReference type="EMBL" id="QJR11376.1"/>
    </source>
</evidence>
<organism evidence="4 5">
    <name type="scientific">Usitatibacter rugosus</name>
    <dbReference type="NCBI Taxonomy" id="2732067"/>
    <lineage>
        <taxon>Bacteria</taxon>
        <taxon>Pseudomonadati</taxon>
        <taxon>Pseudomonadota</taxon>
        <taxon>Betaproteobacteria</taxon>
        <taxon>Nitrosomonadales</taxon>
        <taxon>Usitatibacteraceae</taxon>
        <taxon>Usitatibacter</taxon>
    </lineage>
</organism>
<dbReference type="CDD" id="cd00063">
    <property type="entry name" value="FN3"/>
    <property type="match status" value="1"/>
</dbReference>
<dbReference type="NCBIfam" id="NF041766">
    <property type="entry name" value="choice_anch_U"/>
    <property type="match status" value="1"/>
</dbReference>
<dbReference type="InterPro" id="IPR053784">
    <property type="entry name" value="Choice_anch_U_dom"/>
</dbReference>
<proteinExistence type="predicted"/>
<name>A0A6M4GW03_9PROT</name>
<gene>
    <name evidence="4" type="ORF">DSM104443_02451</name>
</gene>
<dbReference type="RefSeq" id="WP_171092676.1">
    <property type="nucleotide sequence ID" value="NZ_CP053069.1"/>
</dbReference>
<dbReference type="SUPFAM" id="SSF51126">
    <property type="entry name" value="Pectin lyase-like"/>
    <property type="match status" value="2"/>
</dbReference>
<accession>A0A6M4GW03</accession>
<dbReference type="NCBIfam" id="TIGR02601">
    <property type="entry name" value="autotrns_rpt"/>
    <property type="match status" value="1"/>
</dbReference>
<dbReference type="Gene3D" id="2.60.40.10">
    <property type="entry name" value="Immunoglobulins"/>
    <property type="match status" value="1"/>
</dbReference>
<dbReference type="EMBL" id="CP053069">
    <property type="protein sequence ID" value="QJR11376.1"/>
    <property type="molecule type" value="Genomic_DNA"/>
</dbReference>
<protein>
    <recommendedName>
        <fullName evidence="3">Fibronectin type-III domain-containing protein</fullName>
    </recommendedName>
</protein>
<keyword evidence="1 2" id="KW-0732">Signal</keyword>
<dbReference type="Pfam" id="PF12951">
    <property type="entry name" value="PATR"/>
    <property type="match status" value="2"/>
</dbReference>
<dbReference type="SMART" id="SM00060">
    <property type="entry name" value="FN3"/>
    <property type="match status" value="1"/>
</dbReference>
<evidence type="ECO:0000256" key="2">
    <source>
        <dbReference type="SAM" id="SignalP"/>
    </source>
</evidence>
<dbReference type="InterPro" id="IPR013425">
    <property type="entry name" value="Autotrns_rpt"/>
</dbReference>
<evidence type="ECO:0000259" key="3">
    <source>
        <dbReference type="PROSITE" id="PS50853"/>
    </source>
</evidence>
<feature type="chain" id="PRO_5026672291" description="Fibronectin type-III domain-containing protein" evidence="2">
    <location>
        <begin position="25"/>
        <end position="1296"/>
    </location>
</feature>
<dbReference type="SUPFAM" id="SSF49265">
    <property type="entry name" value="Fibronectin type III"/>
    <property type="match status" value="1"/>
</dbReference>
<dbReference type="KEGG" id="uru:DSM104443_02451"/>
<reference evidence="4 5" key="1">
    <citation type="submission" date="2020-04" db="EMBL/GenBank/DDBJ databases">
        <title>Usitatibacter rugosus gen. nov., sp. nov. and Usitatibacter palustris sp. nov., novel members of Usitatibacteraceae fam. nov. within the order Nitrosomonadales isolated from soil.</title>
        <authorList>
            <person name="Huber K.J."/>
            <person name="Neumann-Schaal M."/>
            <person name="Geppert A."/>
            <person name="Luckner M."/>
            <person name="Wanner G."/>
            <person name="Overmann J."/>
        </authorList>
    </citation>
    <scope>NUCLEOTIDE SEQUENCE [LARGE SCALE GENOMIC DNA]</scope>
    <source>
        <strain evidence="4 5">0125_3</strain>
    </source>
</reference>
<sequence length="1296" mass="131355">MTAMRKVLQALAVAALALPLGARAAACPATNEATLLACAASAADGDTITFATTITLSGAPIVVPAGVTVTLTGTRLQGTILKDGPGTLVFALTNPLGTGIPRVEARAGTISMGTAQVQSPTAWIFSGGRYVATGGGIVVISGNTINFAAGTSSTVSAEAGTTIFFQPTVTLELEHDSVATFGDPLATGSVNISQPATAYISDPTAEFVAGGGTVVIGRPNSLPLLRDVGFTTVNAGATLRNNGDPLTINNLRGTGTFQSQLNLNTILTGTSQFDGLITGFGSLEIAGGAEITFTGNHTYTGGTTVGGTLNLGAGGTSGALPPASVVTILGNFLSGAIVNVNRSNVYDMPNPLTTGGRLFMSGPGDLRLSGPSTRTSGQTYVRGGGTVTIANPLATAGGGAVINQFRIEDGRLHFVVGVSDVRLQFAHANARLTVAAGVTVNPLSMGISNMTDRYLIGDPVNSGTFAIDVPLSGFSSFTNFSTAFRVEGGTVRFGNTFFNSATDAFGSTYVAAGATIEVNATPGTVRLRNLQGDGRLLLGTATNLRGPTNFNGRIEGVGTLTLAETTILTGDNSGYSGSLNVNASLNVGVGGSTGTLGTGLVFVNDVLTVDRAGALTMANVFQSSGTIVKSGAGTLTLSGASPFNGPVNVQAGVLSLTGSIAGTITNNARLMGTGSAAAVNSSGSFAPGLSPGLFTVDSLNLAAGTLEVEISGLAAGTQYDQVRANIGASVGGALNVALGYAPATGDVFRIVDNLGPSATAGTFAGLPEGAIVTAGASKFRISYAGGTGNDITLTVLAVPSAPTITNVTLPTTSSALVTFSVPASDGGSAILDYTAQCGARTATGPASPLTVGGLPAGPVTCVVRARNAVGTSVDSAPFSITPGRFTGGGTSPTGTGTIAANLTGGGGACEFSVDPSFIPLTGDPLSPPAGTGPSNVQFPHGLFAFDAGGCAPGSTVTIVLTYPQTLPDGTQYWKYGPTAAAPAPHWYTVPATIAGNTITLSIVDGGLGDDDLAANGAISDPGGPGIYVRPPPPVASVADAYQALWWAGPQESGWGINTTHQGNILFATWFTYGANGEGQWYLMSRAERTGPGVYTGTIYTTRGPAFNAVPFDPKQVEVTEVGTGTFTFSSTTAGKFDYTVNGITQTKPLTRTEFGNAIPECFTGGAPSAIVNYQDTWWNASESGWGLNITHQGDLIFATWFTYDLSGKAQWLLMSNVRRVGLGDQFTGSIHRAKGNPFNTLPWNVGSIQTTEVGQVTLTFSDREHGTFAYTLDGVAQVKNITRQEFASPKATCSFR</sequence>